<feature type="transmembrane region" description="Helical" evidence="1">
    <location>
        <begin position="105"/>
        <end position="124"/>
    </location>
</feature>
<dbReference type="RefSeq" id="WP_142980759.1">
    <property type="nucleotide sequence ID" value="NZ_RKLU01000012.1"/>
</dbReference>
<dbReference type="EMBL" id="RKLU01000012">
    <property type="protein sequence ID" value="TQQ78556.1"/>
    <property type="molecule type" value="Genomic_DNA"/>
</dbReference>
<accession>A0A8J8P7F6</accession>
<keyword evidence="3" id="KW-1185">Reference proteome</keyword>
<keyword evidence="1" id="KW-1133">Transmembrane helix</keyword>
<evidence type="ECO:0000256" key="1">
    <source>
        <dbReference type="SAM" id="Phobius"/>
    </source>
</evidence>
<name>A0A8J8P7F6_9EURY</name>
<keyword evidence="1" id="KW-0812">Transmembrane</keyword>
<organism evidence="2 3">
    <name type="scientific">Halonotius terrestris</name>
    <dbReference type="NCBI Taxonomy" id="2487750"/>
    <lineage>
        <taxon>Archaea</taxon>
        <taxon>Methanobacteriati</taxon>
        <taxon>Methanobacteriota</taxon>
        <taxon>Stenosarchaea group</taxon>
        <taxon>Halobacteria</taxon>
        <taxon>Halobacteriales</taxon>
        <taxon>Haloferacaceae</taxon>
        <taxon>Halonotius</taxon>
    </lineage>
</organism>
<feature type="transmembrane region" description="Helical" evidence="1">
    <location>
        <begin position="36"/>
        <end position="58"/>
    </location>
</feature>
<evidence type="ECO:0000313" key="3">
    <source>
        <dbReference type="Proteomes" id="UP000705823"/>
    </source>
</evidence>
<comment type="caution">
    <text evidence="2">The sequence shown here is derived from an EMBL/GenBank/DDBJ whole genome shotgun (WGS) entry which is preliminary data.</text>
</comment>
<proteinExistence type="predicted"/>
<sequence>MKPDTREIINEELWRSVVWLAIGLFGWSLILTSTDVLAASALTALGLPLLTGAVLAALMVGIRLATGLELKAKTEGSQLLWLIVGSVLGGFVVLYDVLVNGRDPPIILGYAVAVGLGVLIWRVARRQQSTV</sequence>
<gene>
    <name evidence="2" type="ORF">EGH24_14100</name>
</gene>
<dbReference type="AlphaFoldDB" id="A0A8J8P7F6"/>
<protein>
    <submittedName>
        <fullName evidence="2">Uncharacterized protein</fullName>
    </submittedName>
</protein>
<feature type="transmembrane region" description="Helical" evidence="1">
    <location>
        <begin position="79"/>
        <end position="99"/>
    </location>
</feature>
<reference evidence="2" key="1">
    <citation type="submission" date="2019-02" db="EMBL/GenBank/DDBJ databases">
        <title>Halonotius sp. a new haloarchaeum isolated from saline soil.</title>
        <authorList>
            <person name="Duran-Viseras A."/>
            <person name="Sanchez-Porro C."/>
            <person name="Ventosa A."/>
        </authorList>
    </citation>
    <scope>NUCLEOTIDE SEQUENCE</scope>
    <source>
        <strain evidence="2">F15B</strain>
    </source>
</reference>
<keyword evidence="1" id="KW-0472">Membrane</keyword>
<dbReference type="Proteomes" id="UP000705823">
    <property type="component" value="Unassembled WGS sequence"/>
</dbReference>
<dbReference type="OrthoDB" id="275362at2157"/>
<feature type="transmembrane region" description="Helical" evidence="1">
    <location>
        <begin position="12"/>
        <end position="30"/>
    </location>
</feature>
<evidence type="ECO:0000313" key="2">
    <source>
        <dbReference type="EMBL" id="TQQ78556.1"/>
    </source>
</evidence>